<accession>A0ABV8UP05</accession>
<dbReference type="SMART" id="SM00065">
    <property type="entry name" value="GAF"/>
    <property type="match status" value="2"/>
</dbReference>
<dbReference type="PANTHER" id="PTHR43711:SF26">
    <property type="entry name" value="SENSOR HISTIDINE KINASE RCSC"/>
    <property type="match status" value="1"/>
</dbReference>
<dbReference type="InterPro" id="IPR003018">
    <property type="entry name" value="GAF"/>
</dbReference>
<dbReference type="Pfam" id="PF02518">
    <property type="entry name" value="HATPase_c"/>
    <property type="match status" value="1"/>
</dbReference>
<dbReference type="PRINTS" id="PR00344">
    <property type="entry name" value="BCTRLSENSOR"/>
</dbReference>
<dbReference type="InterPro" id="IPR003661">
    <property type="entry name" value="HisK_dim/P_dom"/>
</dbReference>
<dbReference type="SUPFAM" id="SSF55781">
    <property type="entry name" value="GAF domain-like"/>
    <property type="match status" value="2"/>
</dbReference>
<keyword evidence="9" id="KW-1185">Reference proteome</keyword>
<reference evidence="9" key="1">
    <citation type="journal article" date="2019" name="Int. J. Syst. Evol. Microbiol.">
        <title>The Global Catalogue of Microorganisms (GCM) 10K type strain sequencing project: providing services to taxonomists for standard genome sequencing and annotation.</title>
        <authorList>
            <consortium name="The Broad Institute Genomics Platform"/>
            <consortium name="The Broad Institute Genome Sequencing Center for Infectious Disease"/>
            <person name="Wu L."/>
            <person name="Ma J."/>
        </authorList>
    </citation>
    <scope>NUCLEOTIDE SEQUENCE [LARGE SCALE GENOMIC DNA]</scope>
    <source>
        <strain evidence="9">CECT 8472</strain>
    </source>
</reference>
<dbReference type="Gene3D" id="1.10.287.130">
    <property type="match status" value="1"/>
</dbReference>
<comment type="catalytic activity">
    <reaction evidence="1">
        <text>ATP + protein L-histidine = ADP + protein N-phospho-L-histidine.</text>
        <dbReference type="EC" id="2.7.13.3"/>
    </reaction>
</comment>
<evidence type="ECO:0000256" key="4">
    <source>
        <dbReference type="ARBA" id="ARBA00022679"/>
    </source>
</evidence>
<keyword evidence="3" id="KW-0597">Phosphoprotein</keyword>
<evidence type="ECO:0000256" key="5">
    <source>
        <dbReference type="ARBA" id="ARBA00022777"/>
    </source>
</evidence>
<dbReference type="GO" id="GO:0016301">
    <property type="term" value="F:kinase activity"/>
    <property type="evidence" value="ECO:0007669"/>
    <property type="project" value="UniProtKB-KW"/>
</dbReference>
<gene>
    <name evidence="8" type="ORF">ACFOW6_15630</name>
</gene>
<organism evidence="8 9">
    <name type="scientific">Fodinicurvata halophila</name>
    <dbReference type="NCBI Taxonomy" id="1419723"/>
    <lineage>
        <taxon>Bacteria</taxon>
        <taxon>Pseudomonadati</taxon>
        <taxon>Pseudomonadota</taxon>
        <taxon>Alphaproteobacteria</taxon>
        <taxon>Rhodospirillales</taxon>
        <taxon>Rhodovibrionaceae</taxon>
        <taxon>Fodinicurvata</taxon>
    </lineage>
</organism>
<dbReference type="Pfam" id="PF01590">
    <property type="entry name" value="GAF"/>
    <property type="match status" value="2"/>
</dbReference>
<feature type="domain" description="Histidine kinase" evidence="7">
    <location>
        <begin position="360"/>
        <end position="580"/>
    </location>
</feature>
<dbReference type="SMART" id="SM00387">
    <property type="entry name" value="HATPase_c"/>
    <property type="match status" value="1"/>
</dbReference>
<dbReference type="CDD" id="cd00082">
    <property type="entry name" value="HisKA"/>
    <property type="match status" value="1"/>
</dbReference>
<dbReference type="InterPro" id="IPR036890">
    <property type="entry name" value="HATPase_C_sf"/>
</dbReference>
<evidence type="ECO:0000259" key="7">
    <source>
        <dbReference type="PROSITE" id="PS50109"/>
    </source>
</evidence>
<dbReference type="EC" id="2.7.13.3" evidence="2"/>
<evidence type="ECO:0000256" key="3">
    <source>
        <dbReference type="ARBA" id="ARBA00022553"/>
    </source>
</evidence>
<dbReference type="InterPro" id="IPR005467">
    <property type="entry name" value="His_kinase_dom"/>
</dbReference>
<sequence length="588" mass="65996">MQAPEIPAEERERQEALERYGVLDAEPIAELDILTRLVGRHFSTRFCMLSLTDRDRQVFKSRYGLEVDEIPRNFGLCGHAILSDEVLCVPDTRQDARFADNPLVSGEPNLRFYAGAPLTVQEGYRLGTLCIADTEPHKDFDEHDSQALVDFAVLAMDILERERVERQHRLQNQALVQLVSSRPLAEGDVEEVARQVCERLTEILMVKRASVWVFGETQMEPMHVRDVRNMGSSGQSPLFFTDLPDYLPAVMERRGIIVSDVNNHPALLTQLNNYLSQHDIRALIDSPIRVAGEVVGVVSAEHVGARRNWAEEETAFVASLADTVSLALEARERSRAYAQSLQARDQAEAANRAKENFLAAMSHELRTPLNGIIGFSEVMEQELFGPLGNEKYRSYVQDISQSGRHLKHIIGDILEIVKLQRKEVALEEVELDPHALLEDCLNLTQQGASRPDIEIVRGYELQGFQLRGDMERLRQVFLNILSNAFKYSYRNSQLSIRSWQQDACAHFAIQDQGVGIPAEDLYRIREPFERVRSAMASDGGGLGLGLSTAIEYMRAHGGELEIASEPRSGTCVTLCFPQSRTLETSGPG</sequence>
<dbReference type="EMBL" id="JBHSCW010000010">
    <property type="protein sequence ID" value="MFC4352982.1"/>
    <property type="molecule type" value="Genomic_DNA"/>
</dbReference>
<dbReference type="Pfam" id="PF00512">
    <property type="entry name" value="HisKA"/>
    <property type="match status" value="1"/>
</dbReference>
<comment type="caution">
    <text evidence="8">The sequence shown here is derived from an EMBL/GenBank/DDBJ whole genome shotgun (WGS) entry which is preliminary data.</text>
</comment>
<dbReference type="InterPro" id="IPR029016">
    <property type="entry name" value="GAF-like_dom_sf"/>
</dbReference>
<evidence type="ECO:0000256" key="2">
    <source>
        <dbReference type="ARBA" id="ARBA00012438"/>
    </source>
</evidence>
<dbReference type="PROSITE" id="PS50109">
    <property type="entry name" value="HIS_KIN"/>
    <property type="match status" value="1"/>
</dbReference>
<evidence type="ECO:0000313" key="8">
    <source>
        <dbReference type="EMBL" id="MFC4352982.1"/>
    </source>
</evidence>
<dbReference type="Gene3D" id="3.30.450.40">
    <property type="match status" value="2"/>
</dbReference>
<proteinExistence type="predicted"/>
<dbReference type="InterPro" id="IPR003594">
    <property type="entry name" value="HATPase_dom"/>
</dbReference>
<dbReference type="Gene3D" id="3.30.565.10">
    <property type="entry name" value="Histidine kinase-like ATPase, C-terminal domain"/>
    <property type="match status" value="1"/>
</dbReference>
<keyword evidence="6" id="KW-0902">Two-component regulatory system</keyword>
<dbReference type="SUPFAM" id="SSF47384">
    <property type="entry name" value="Homodimeric domain of signal transducing histidine kinase"/>
    <property type="match status" value="1"/>
</dbReference>
<dbReference type="Proteomes" id="UP001595799">
    <property type="component" value="Unassembled WGS sequence"/>
</dbReference>
<dbReference type="SMART" id="SM00388">
    <property type="entry name" value="HisKA"/>
    <property type="match status" value="1"/>
</dbReference>
<dbReference type="PANTHER" id="PTHR43711">
    <property type="entry name" value="TWO-COMPONENT HISTIDINE KINASE"/>
    <property type="match status" value="1"/>
</dbReference>
<evidence type="ECO:0000313" key="9">
    <source>
        <dbReference type="Proteomes" id="UP001595799"/>
    </source>
</evidence>
<evidence type="ECO:0000256" key="6">
    <source>
        <dbReference type="ARBA" id="ARBA00023012"/>
    </source>
</evidence>
<evidence type="ECO:0000256" key="1">
    <source>
        <dbReference type="ARBA" id="ARBA00000085"/>
    </source>
</evidence>
<name>A0ABV8UP05_9PROT</name>
<dbReference type="InterPro" id="IPR050736">
    <property type="entry name" value="Sensor_HK_Regulatory"/>
</dbReference>
<dbReference type="RefSeq" id="WP_382423358.1">
    <property type="nucleotide sequence ID" value="NZ_JBHSCW010000010.1"/>
</dbReference>
<keyword evidence="4" id="KW-0808">Transferase</keyword>
<dbReference type="InterPro" id="IPR004358">
    <property type="entry name" value="Sig_transdc_His_kin-like_C"/>
</dbReference>
<dbReference type="SUPFAM" id="SSF55874">
    <property type="entry name" value="ATPase domain of HSP90 chaperone/DNA topoisomerase II/histidine kinase"/>
    <property type="match status" value="1"/>
</dbReference>
<keyword evidence="5 8" id="KW-0418">Kinase</keyword>
<dbReference type="InterPro" id="IPR036097">
    <property type="entry name" value="HisK_dim/P_sf"/>
</dbReference>
<dbReference type="CDD" id="cd00075">
    <property type="entry name" value="HATPase"/>
    <property type="match status" value="1"/>
</dbReference>
<protein>
    <recommendedName>
        <fullName evidence="2">histidine kinase</fullName>
        <ecNumber evidence="2">2.7.13.3</ecNumber>
    </recommendedName>
</protein>